<dbReference type="SUPFAM" id="SSF53686">
    <property type="entry name" value="Tryptophan synthase beta subunit-like PLP-dependent enzymes"/>
    <property type="match status" value="1"/>
</dbReference>
<evidence type="ECO:0000256" key="3">
    <source>
        <dbReference type="ARBA" id="ARBA00022898"/>
    </source>
</evidence>
<accession>A0ABV8AJI7</accession>
<dbReference type="InterPro" id="IPR027278">
    <property type="entry name" value="ACCD_DCysDesulf"/>
</dbReference>
<comment type="similarity">
    <text evidence="2">Belongs to the ACC deaminase/D-cysteine desulfhydrase family.</text>
</comment>
<dbReference type="PANTHER" id="PTHR43780">
    <property type="entry name" value="1-AMINOCYCLOPROPANE-1-CARBOXYLATE DEAMINASE-RELATED"/>
    <property type="match status" value="1"/>
</dbReference>
<sequence length="303" mass="34093">MDEQIISRIEEIHHGLDTDARLFIKREDEIHPFISGNKYRKLKYNLIQAKRENHDTLLTFGGAFSNHISAVAFAGKEQGFKTIGVIRGEELQTKIESNPTLRFAQDCGMQFHFVSREDYRKKEEQGFIKTLKLKFGNFYLIPEGGTNHLAVKGCSELLNAGDADFDYICCSVGTAGTISGIINASLDHQTVIGFSALKGDFLREDIRKFASKNKWHLNTDFHFGGYARVSDGLVDFINQFKLKMNISLDPIYTGKLVYGVMELLEQGYFKPKSKILMIHTGGLQGIKGMNVVLNKKGKTLITV</sequence>
<comment type="caution">
    <text evidence="5">The sequence shown here is derived from an EMBL/GenBank/DDBJ whole genome shotgun (WGS) entry which is preliminary data.</text>
</comment>
<dbReference type="PANTHER" id="PTHR43780:SF2">
    <property type="entry name" value="1-AMINOCYCLOPROPANE-1-CARBOXYLATE DEAMINASE-RELATED"/>
    <property type="match status" value="1"/>
</dbReference>
<dbReference type="RefSeq" id="WP_386101226.1">
    <property type="nucleotide sequence ID" value="NZ_JBHSAT010000021.1"/>
</dbReference>
<dbReference type="Proteomes" id="UP001595812">
    <property type="component" value="Unassembled WGS sequence"/>
</dbReference>
<name>A0ABV8AJI7_9FLAO</name>
<evidence type="ECO:0000313" key="6">
    <source>
        <dbReference type="Proteomes" id="UP001595812"/>
    </source>
</evidence>
<keyword evidence="3" id="KW-0663">Pyridoxal phosphate</keyword>
<evidence type="ECO:0000313" key="5">
    <source>
        <dbReference type="EMBL" id="MFC3877909.1"/>
    </source>
</evidence>
<gene>
    <name evidence="5" type="ORF">ACFOSX_11795</name>
</gene>
<protein>
    <submittedName>
        <fullName evidence="5">1-aminocyclopropane-1-carboxylate deaminase/D-cysteine desulfhydrase</fullName>
    </submittedName>
</protein>
<evidence type="ECO:0000256" key="2">
    <source>
        <dbReference type="ARBA" id="ARBA00008639"/>
    </source>
</evidence>
<dbReference type="InterPro" id="IPR001926">
    <property type="entry name" value="TrpB-like_PALP"/>
</dbReference>
<comment type="cofactor">
    <cofactor evidence="1">
        <name>pyridoxal 5'-phosphate</name>
        <dbReference type="ChEBI" id="CHEBI:597326"/>
    </cofactor>
</comment>
<dbReference type="Pfam" id="PF00291">
    <property type="entry name" value="PALP"/>
    <property type="match status" value="1"/>
</dbReference>
<keyword evidence="6" id="KW-1185">Reference proteome</keyword>
<dbReference type="PIRSF" id="PIRSF006278">
    <property type="entry name" value="ACCD_DCysDesulf"/>
    <property type="match status" value="1"/>
</dbReference>
<proteinExistence type="inferred from homology"/>
<dbReference type="Gene3D" id="3.40.50.1100">
    <property type="match status" value="2"/>
</dbReference>
<evidence type="ECO:0000256" key="1">
    <source>
        <dbReference type="ARBA" id="ARBA00001933"/>
    </source>
</evidence>
<dbReference type="InterPro" id="IPR036052">
    <property type="entry name" value="TrpB-like_PALP_sf"/>
</dbReference>
<dbReference type="EMBL" id="JBHSAT010000021">
    <property type="protein sequence ID" value="MFC3877909.1"/>
    <property type="molecule type" value="Genomic_DNA"/>
</dbReference>
<evidence type="ECO:0000259" key="4">
    <source>
        <dbReference type="Pfam" id="PF00291"/>
    </source>
</evidence>
<reference evidence="6" key="1">
    <citation type="journal article" date="2019" name="Int. J. Syst. Evol. Microbiol.">
        <title>The Global Catalogue of Microorganisms (GCM) 10K type strain sequencing project: providing services to taxonomists for standard genome sequencing and annotation.</title>
        <authorList>
            <consortium name="The Broad Institute Genomics Platform"/>
            <consortium name="The Broad Institute Genome Sequencing Center for Infectious Disease"/>
            <person name="Wu L."/>
            <person name="Ma J."/>
        </authorList>
    </citation>
    <scope>NUCLEOTIDE SEQUENCE [LARGE SCALE GENOMIC DNA]</scope>
    <source>
        <strain evidence="6">CECT 8979</strain>
    </source>
</reference>
<organism evidence="5 6">
    <name type="scientific">Winogradskyella maritima</name>
    <dbReference type="NCBI Taxonomy" id="1517766"/>
    <lineage>
        <taxon>Bacteria</taxon>
        <taxon>Pseudomonadati</taxon>
        <taxon>Bacteroidota</taxon>
        <taxon>Flavobacteriia</taxon>
        <taxon>Flavobacteriales</taxon>
        <taxon>Flavobacteriaceae</taxon>
        <taxon>Winogradskyella</taxon>
    </lineage>
</organism>
<feature type="domain" description="Tryptophan synthase beta chain-like PALP" evidence="4">
    <location>
        <begin position="13"/>
        <end position="281"/>
    </location>
</feature>